<accession>A0ABX9WM98</accession>
<dbReference type="Pfam" id="PF13529">
    <property type="entry name" value="Peptidase_C39_2"/>
    <property type="match status" value="1"/>
</dbReference>
<dbReference type="InterPro" id="IPR039563">
    <property type="entry name" value="Peptidase_C39_single_dom"/>
</dbReference>
<reference evidence="3 4" key="1">
    <citation type="submission" date="2018-11" db="EMBL/GenBank/DDBJ databases">
        <title>Micromonospora sp. PPF5-17, a new actinomycetes isolated from a hot spring soil.</title>
        <authorList>
            <person name="Thawai C."/>
        </authorList>
    </citation>
    <scope>NUCLEOTIDE SEQUENCE [LARGE SCALE GENOMIC DNA]</scope>
    <source>
        <strain evidence="3 4">PPF5-17</strain>
    </source>
</reference>
<feature type="compositionally biased region" description="Low complexity" evidence="1">
    <location>
        <begin position="7"/>
        <end position="28"/>
    </location>
</feature>
<protein>
    <submittedName>
        <fullName evidence="3">Peptidase C39 family protein</fullName>
    </submittedName>
</protein>
<dbReference type="Gene3D" id="3.90.70.10">
    <property type="entry name" value="Cysteine proteinases"/>
    <property type="match status" value="1"/>
</dbReference>
<feature type="region of interest" description="Disordered" evidence="1">
    <location>
        <begin position="258"/>
        <end position="278"/>
    </location>
</feature>
<feature type="compositionally biased region" description="Polar residues" evidence="1">
    <location>
        <begin position="30"/>
        <end position="44"/>
    </location>
</feature>
<feature type="compositionally biased region" description="Low complexity" evidence="1">
    <location>
        <begin position="258"/>
        <end position="276"/>
    </location>
</feature>
<sequence>MPRLRSPRAIASARFRSSSTTSTRIPASHLVTSRQPSAGHQTSVPRRRCKDPSGTRCFAASVDIRPAAVPGTERREHAVTAVDPGRDITYRRFRFPADLALGTADGVTAGAGGLVIGAPAGRIAHTDPHSGVTADYELATWTSPVVEAGFPVAEVVPSWTGDTPVGCWLRVELRGHDAGKPTTDWYDLGHWAADETTIHRSSVPGQTRDEAWAKVDTFGPLRSAVTGWQLRVTLHRRTGQAVSPVLRTVGAVATATLPEPAGSADAGPAGPPGSAGQARGRVLDVPRYSQRLHAGGETRWGGGGDSWCSPTCVSMVLDFWGAGPTPDRYAWVAPPGHRPVVVHAARHCYDHAYAGAGNWPFNTAYAGRHGVDAFVTRLRGLAEAERFVAAGIPLIVSAAFAKGQVPGLDYDTRGHLMVLVGFTADGDPVLNDPYAPDDEAVRRTVPRGPFEAAWQGGSGGVAYVIRPEPVPLPPPPAQPNW</sequence>
<name>A0ABX9WM98_9ACTN</name>
<dbReference type="CDD" id="cd02549">
    <property type="entry name" value="Peptidase_C39A"/>
    <property type="match status" value="1"/>
</dbReference>
<comment type="caution">
    <text evidence="3">The sequence shown here is derived from an EMBL/GenBank/DDBJ whole genome shotgun (WGS) entry which is preliminary data.</text>
</comment>
<evidence type="ECO:0000256" key="1">
    <source>
        <dbReference type="SAM" id="MobiDB-lite"/>
    </source>
</evidence>
<proteinExistence type="predicted"/>
<keyword evidence="4" id="KW-1185">Reference proteome</keyword>
<evidence type="ECO:0000313" key="4">
    <source>
        <dbReference type="Proteomes" id="UP000280698"/>
    </source>
</evidence>
<feature type="domain" description="Peptidase C39-like" evidence="2">
    <location>
        <begin position="283"/>
        <end position="434"/>
    </location>
</feature>
<evidence type="ECO:0000259" key="2">
    <source>
        <dbReference type="Pfam" id="PF13529"/>
    </source>
</evidence>
<dbReference type="Proteomes" id="UP000280698">
    <property type="component" value="Unassembled WGS sequence"/>
</dbReference>
<feature type="region of interest" description="Disordered" evidence="1">
    <location>
        <begin position="1"/>
        <end position="52"/>
    </location>
</feature>
<gene>
    <name evidence="3" type="ORF">EFE23_01085</name>
</gene>
<evidence type="ECO:0000313" key="3">
    <source>
        <dbReference type="EMBL" id="RNM01753.1"/>
    </source>
</evidence>
<dbReference type="InterPro" id="IPR039564">
    <property type="entry name" value="Peptidase_C39-like"/>
</dbReference>
<organism evidence="3 4">
    <name type="scientific">Micromonospora solifontis</name>
    <dbReference type="NCBI Taxonomy" id="2487138"/>
    <lineage>
        <taxon>Bacteria</taxon>
        <taxon>Bacillati</taxon>
        <taxon>Actinomycetota</taxon>
        <taxon>Actinomycetes</taxon>
        <taxon>Micromonosporales</taxon>
        <taxon>Micromonosporaceae</taxon>
        <taxon>Micromonospora</taxon>
    </lineage>
</organism>
<dbReference type="EMBL" id="RJLN01000002">
    <property type="protein sequence ID" value="RNM01753.1"/>
    <property type="molecule type" value="Genomic_DNA"/>
</dbReference>